<evidence type="ECO:0000259" key="2">
    <source>
        <dbReference type="Pfam" id="PF24837"/>
    </source>
</evidence>
<dbReference type="PROSITE" id="PS51257">
    <property type="entry name" value="PROKAR_LIPOPROTEIN"/>
    <property type="match status" value="1"/>
</dbReference>
<proteinExistence type="predicted"/>
<organism evidence="3 4">
    <name type="scientific">Blastococcus saxobsidens (strain DD2)</name>
    <dbReference type="NCBI Taxonomy" id="1146883"/>
    <lineage>
        <taxon>Bacteria</taxon>
        <taxon>Bacillati</taxon>
        <taxon>Actinomycetota</taxon>
        <taxon>Actinomycetes</taxon>
        <taxon>Geodermatophilales</taxon>
        <taxon>Geodermatophilaceae</taxon>
        <taxon>Blastococcus</taxon>
    </lineage>
</organism>
<gene>
    <name evidence="3" type="ordered locus">BLASA_4152</name>
</gene>
<dbReference type="InterPro" id="IPR056303">
    <property type="entry name" value="AMIN-like"/>
</dbReference>
<feature type="compositionally biased region" description="Low complexity" evidence="1">
    <location>
        <begin position="37"/>
        <end position="52"/>
    </location>
</feature>
<dbReference type="OrthoDB" id="3393679at2"/>
<dbReference type="Pfam" id="PF24837">
    <property type="entry name" value="AMIN-like"/>
    <property type="match status" value="1"/>
</dbReference>
<feature type="domain" description="AMIN-like" evidence="2">
    <location>
        <begin position="92"/>
        <end position="208"/>
    </location>
</feature>
<sequence length="211" mass="21455">MHQRCPSTRLHVLTVAVAGLLAAGCTGSGDSDGESGGTASPSGPTATSSQPAGTVEGREQEIPPPDASFPASTAEDSGDPQPGASEAGEAMQVAGVQLTHHDGYDRVVVDLSTPGVPFWTARYSEASSPVGDPVEIAGDAYLRLGLFTESHADRKVEPVRSESGVVAEVRATGSMGGYQEVLIGVRGGAAPFRAFALTDPGRLVVDIRAAG</sequence>
<protein>
    <recommendedName>
        <fullName evidence="2">AMIN-like domain-containing protein</fullName>
    </recommendedName>
</protein>
<dbReference type="Proteomes" id="UP000007517">
    <property type="component" value="Chromosome"/>
</dbReference>
<dbReference type="KEGG" id="bsd:BLASA_4152"/>
<name>H6RL12_BLASD</name>
<evidence type="ECO:0000313" key="4">
    <source>
        <dbReference type="Proteomes" id="UP000007517"/>
    </source>
</evidence>
<evidence type="ECO:0000313" key="3">
    <source>
        <dbReference type="EMBL" id="CCG04979.1"/>
    </source>
</evidence>
<evidence type="ECO:0000256" key="1">
    <source>
        <dbReference type="SAM" id="MobiDB-lite"/>
    </source>
</evidence>
<dbReference type="RefSeq" id="WP_014377851.1">
    <property type="nucleotide sequence ID" value="NC_016943.1"/>
</dbReference>
<dbReference type="EMBL" id="FO117623">
    <property type="protein sequence ID" value="CCG04979.1"/>
    <property type="molecule type" value="Genomic_DNA"/>
</dbReference>
<dbReference type="AlphaFoldDB" id="H6RL12"/>
<reference evidence="4" key="2">
    <citation type="submission" date="2012-02" db="EMBL/GenBank/DDBJ databases">
        <title>Complete genome sequence of Blastococcus saxobsidens strain DD2.</title>
        <authorList>
            <person name="Genoscope."/>
        </authorList>
    </citation>
    <scope>NUCLEOTIDE SEQUENCE [LARGE SCALE GENOMIC DNA]</scope>
    <source>
        <strain evidence="4">DD2</strain>
    </source>
</reference>
<keyword evidence="4" id="KW-1185">Reference proteome</keyword>
<feature type="region of interest" description="Disordered" evidence="1">
    <location>
        <begin position="27"/>
        <end position="88"/>
    </location>
</feature>
<reference evidence="3 4" key="1">
    <citation type="journal article" date="2012" name="J. Bacteriol.">
        <title>Genome Sequence of Blastococcus saxobsidens DD2, a Stone-Inhabiting Bacterium.</title>
        <authorList>
            <person name="Chouaia B."/>
            <person name="Crotti E."/>
            <person name="Brusetti L."/>
            <person name="Daffonchio D."/>
            <person name="Essoussi I."/>
            <person name="Nouioui I."/>
            <person name="Sbissi I."/>
            <person name="Ghodhbane-Gtari F."/>
            <person name="Gtari M."/>
            <person name="Vacherie B."/>
            <person name="Barbe V."/>
            <person name="Medigue C."/>
            <person name="Gury J."/>
            <person name="Pujic P."/>
            <person name="Normand P."/>
        </authorList>
    </citation>
    <scope>NUCLEOTIDE SEQUENCE [LARGE SCALE GENOMIC DNA]</scope>
    <source>
        <strain evidence="3 4">DD2</strain>
    </source>
</reference>
<dbReference type="STRING" id="1146883.BLASA_4152"/>
<dbReference type="HOGENOM" id="CLU_099777_1_1_11"/>
<accession>H6RL12</accession>